<dbReference type="PANTHER" id="PTHR15020">
    <property type="entry name" value="FLAVIN REDUCTASE-RELATED"/>
    <property type="match status" value="1"/>
</dbReference>
<accession>A0A4Y3HX16</accession>
<dbReference type="SUPFAM" id="SSF51735">
    <property type="entry name" value="NAD(P)-binding Rossmann-fold domains"/>
    <property type="match status" value="1"/>
</dbReference>
<comment type="caution">
    <text evidence="2">The sequence shown here is derived from an EMBL/GenBank/DDBJ whole genome shotgun (WGS) entry which is preliminary data.</text>
</comment>
<dbReference type="EMBL" id="BJLF01000011">
    <property type="protein sequence ID" value="GEA51617.1"/>
    <property type="molecule type" value="Genomic_DNA"/>
</dbReference>
<dbReference type="PANTHER" id="PTHR15020:SF50">
    <property type="entry name" value="UPF0659 PROTEIN YMR090W"/>
    <property type="match status" value="1"/>
</dbReference>
<protein>
    <recommendedName>
        <fullName evidence="1">NAD(P)-binding domain-containing protein</fullName>
    </recommendedName>
</protein>
<evidence type="ECO:0000313" key="3">
    <source>
        <dbReference type="Proteomes" id="UP000318717"/>
    </source>
</evidence>
<dbReference type="InterPro" id="IPR036291">
    <property type="entry name" value="NAD(P)-bd_dom_sf"/>
</dbReference>
<reference evidence="2 3" key="1">
    <citation type="submission" date="2019-06" db="EMBL/GenBank/DDBJ databases">
        <title>Whole genome shotgun sequence of Vibrio inusitatus NBRC 102082.</title>
        <authorList>
            <person name="Hosoyama A."/>
            <person name="Uohara A."/>
            <person name="Ohji S."/>
            <person name="Ichikawa N."/>
        </authorList>
    </citation>
    <scope>NUCLEOTIDE SEQUENCE [LARGE SCALE GENOMIC DNA]</scope>
    <source>
        <strain evidence="2 3">NBRC 102082</strain>
    </source>
</reference>
<proteinExistence type="predicted"/>
<dbReference type="CDD" id="cd05243">
    <property type="entry name" value="SDR_a5"/>
    <property type="match status" value="1"/>
</dbReference>
<dbReference type="Pfam" id="PF13460">
    <property type="entry name" value="NAD_binding_10"/>
    <property type="match status" value="1"/>
</dbReference>
<sequence length="204" mass="21784">MQKIVIWGAASGLGAAMVAHFVEQGFDVTAVARNPSKNVMLDKVSTLTCDATDKEQVEAAVDCIANDAWVISSMGSFQSENPVDYIGHRYLIDALESKGVERLVLVTSLGCGDSWSTLSDKAKMVFGSAVREKSLAESWLQTSTLSYTILRPGGLKDGGATGTASLSQHKEVHGSISRAEVARLIEQLLNTESSIGKVFQCVDV</sequence>
<dbReference type="Gene3D" id="3.40.50.720">
    <property type="entry name" value="NAD(P)-binding Rossmann-like Domain"/>
    <property type="match status" value="1"/>
</dbReference>
<feature type="domain" description="NAD(P)-binding" evidence="1">
    <location>
        <begin position="8"/>
        <end position="191"/>
    </location>
</feature>
<dbReference type="OrthoDB" id="9803892at2"/>
<name>A0A4Y3HX16_9VIBR</name>
<keyword evidence="3" id="KW-1185">Reference proteome</keyword>
<gene>
    <name evidence="2" type="ORF">VIN01S_24210</name>
</gene>
<dbReference type="RefSeq" id="WP_141346101.1">
    <property type="nucleotide sequence ID" value="NZ_BJLF01000011.1"/>
</dbReference>
<dbReference type="InterPro" id="IPR016040">
    <property type="entry name" value="NAD(P)-bd_dom"/>
</dbReference>
<evidence type="ECO:0000259" key="1">
    <source>
        <dbReference type="Pfam" id="PF13460"/>
    </source>
</evidence>
<evidence type="ECO:0000313" key="2">
    <source>
        <dbReference type="EMBL" id="GEA51617.1"/>
    </source>
</evidence>
<organism evidence="2 3">
    <name type="scientific">Vibrio inusitatus NBRC 102082</name>
    <dbReference type="NCBI Taxonomy" id="1219070"/>
    <lineage>
        <taxon>Bacteria</taxon>
        <taxon>Pseudomonadati</taxon>
        <taxon>Pseudomonadota</taxon>
        <taxon>Gammaproteobacteria</taxon>
        <taxon>Vibrionales</taxon>
        <taxon>Vibrionaceae</taxon>
        <taxon>Vibrio</taxon>
    </lineage>
</organism>
<dbReference type="Proteomes" id="UP000318717">
    <property type="component" value="Unassembled WGS sequence"/>
</dbReference>
<dbReference type="AlphaFoldDB" id="A0A4Y3HX16"/>